<keyword evidence="3" id="KW-1185">Reference proteome</keyword>
<evidence type="ECO:0000313" key="3">
    <source>
        <dbReference type="Proteomes" id="UP001177670"/>
    </source>
</evidence>
<sequence length="86" mass="9308">MHRGCCNPILPVSPPLGHPSLCQAHFLSRRVAGKVGTQLDTRLGVVAPQKGTHDDYDDDDDDDDEDAPRSDGKSQWGEIEAGRARG</sequence>
<accession>A0AA40G987</accession>
<proteinExistence type="predicted"/>
<evidence type="ECO:0000313" key="2">
    <source>
        <dbReference type="EMBL" id="KAK1133404.1"/>
    </source>
</evidence>
<name>A0AA40G987_9HYME</name>
<comment type="caution">
    <text evidence="2">The sequence shown here is derived from an EMBL/GenBank/DDBJ whole genome shotgun (WGS) entry which is preliminary data.</text>
</comment>
<feature type="compositionally biased region" description="Acidic residues" evidence="1">
    <location>
        <begin position="55"/>
        <end position="66"/>
    </location>
</feature>
<dbReference type="Proteomes" id="UP001177670">
    <property type="component" value="Unassembled WGS sequence"/>
</dbReference>
<gene>
    <name evidence="2" type="ORF">K0M31_011215</name>
</gene>
<feature type="region of interest" description="Disordered" evidence="1">
    <location>
        <begin position="42"/>
        <end position="86"/>
    </location>
</feature>
<dbReference type="AlphaFoldDB" id="A0AA40G987"/>
<dbReference type="EMBL" id="JAHYIQ010000003">
    <property type="protein sequence ID" value="KAK1133404.1"/>
    <property type="molecule type" value="Genomic_DNA"/>
</dbReference>
<evidence type="ECO:0000256" key="1">
    <source>
        <dbReference type="SAM" id="MobiDB-lite"/>
    </source>
</evidence>
<organism evidence="2 3">
    <name type="scientific">Melipona bicolor</name>
    <dbReference type="NCBI Taxonomy" id="60889"/>
    <lineage>
        <taxon>Eukaryota</taxon>
        <taxon>Metazoa</taxon>
        <taxon>Ecdysozoa</taxon>
        <taxon>Arthropoda</taxon>
        <taxon>Hexapoda</taxon>
        <taxon>Insecta</taxon>
        <taxon>Pterygota</taxon>
        <taxon>Neoptera</taxon>
        <taxon>Endopterygota</taxon>
        <taxon>Hymenoptera</taxon>
        <taxon>Apocrita</taxon>
        <taxon>Aculeata</taxon>
        <taxon>Apoidea</taxon>
        <taxon>Anthophila</taxon>
        <taxon>Apidae</taxon>
        <taxon>Melipona</taxon>
    </lineage>
</organism>
<reference evidence="2" key="1">
    <citation type="submission" date="2021-10" db="EMBL/GenBank/DDBJ databases">
        <title>Melipona bicolor Genome sequencing and assembly.</title>
        <authorList>
            <person name="Araujo N.S."/>
            <person name="Arias M.C."/>
        </authorList>
    </citation>
    <scope>NUCLEOTIDE SEQUENCE</scope>
    <source>
        <strain evidence="2">USP_2M_L1-L4_2017</strain>
        <tissue evidence="2">Whole body</tissue>
    </source>
</reference>
<protein>
    <submittedName>
        <fullName evidence="2">Uncharacterized protein</fullName>
    </submittedName>
</protein>